<evidence type="ECO:0000259" key="9">
    <source>
        <dbReference type="Pfam" id="PF13962"/>
    </source>
</evidence>
<comment type="caution">
    <text evidence="10">The sequence shown here is derived from an EMBL/GenBank/DDBJ whole genome shotgun (WGS) entry which is preliminary data.</text>
</comment>
<keyword evidence="11" id="KW-1185">Reference proteome</keyword>
<feature type="transmembrane region" description="Helical" evidence="8">
    <location>
        <begin position="452"/>
        <end position="480"/>
    </location>
</feature>
<gene>
    <name evidence="10" type="ORF">SO802_005062</name>
</gene>
<keyword evidence="6 8" id="KW-0472">Membrane</keyword>
<evidence type="ECO:0000256" key="6">
    <source>
        <dbReference type="ARBA" id="ARBA00023136"/>
    </source>
</evidence>
<dbReference type="AlphaFoldDB" id="A0AAW2DK94"/>
<feature type="transmembrane region" description="Helical" evidence="8">
    <location>
        <begin position="408"/>
        <end position="432"/>
    </location>
</feature>
<keyword evidence="5" id="KW-0040">ANK repeat</keyword>
<dbReference type="PANTHER" id="PTHR24186">
    <property type="entry name" value="PROTEIN PHOSPHATASE 1 REGULATORY SUBUNIT"/>
    <property type="match status" value="1"/>
</dbReference>
<dbReference type="InterPro" id="IPR036770">
    <property type="entry name" value="Ankyrin_rpt-contain_sf"/>
</dbReference>
<name>A0AAW2DK94_9ROSI</name>
<evidence type="ECO:0000313" key="10">
    <source>
        <dbReference type="EMBL" id="KAL0009954.1"/>
    </source>
</evidence>
<evidence type="ECO:0000256" key="3">
    <source>
        <dbReference type="ARBA" id="ARBA00022737"/>
    </source>
</evidence>
<dbReference type="PANTHER" id="PTHR24186:SF37">
    <property type="entry name" value="PGG DOMAIN-CONTAINING PROTEIN"/>
    <property type="match status" value="1"/>
</dbReference>
<reference evidence="10 11" key="1">
    <citation type="submission" date="2024-01" db="EMBL/GenBank/DDBJ databases">
        <title>A telomere-to-telomere, gap-free genome of sweet tea (Lithocarpus litseifolius).</title>
        <authorList>
            <person name="Zhou J."/>
        </authorList>
    </citation>
    <scope>NUCLEOTIDE SEQUENCE [LARGE SCALE GENOMIC DNA]</scope>
    <source>
        <strain evidence="10">Zhou-2022a</strain>
        <tissue evidence="10">Leaf</tissue>
    </source>
</reference>
<dbReference type="GO" id="GO:0005886">
    <property type="term" value="C:plasma membrane"/>
    <property type="evidence" value="ECO:0007669"/>
    <property type="project" value="TreeGrafter"/>
</dbReference>
<evidence type="ECO:0000256" key="8">
    <source>
        <dbReference type="SAM" id="Phobius"/>
    </source>
</evidence>
<evidence type="ECO:0000256" key="4">
    <source>
        <dbReference type="ARBA" id="ARBA00022989"/>
    </source>
</evidence>
<evidence type="ECO:0000256" key="2">
    <source>
        <dbReference type="ARBA" id="ARBA00022692"/>
    </source>
</evidence>
<evidence type="ECO:0000313" key="11">
    <source>
        <dbReference type="Proteomes" id="UP001459277"/>
    </source>
</evidence>
<dbReference type="Pfam" id="PF13962">
    <property type="entry name" value="PGG"/>
    <property type="match status" value="1"/>
</dbReference>
<dbReference type="SUPFAM" id="SSF48403">
    <property type="entry name" value="Ankyrin repeat"/>
    <property type="match status" value="1"/>
</dbReference>
<sequence length="565" mass="63103">MEVRREEDDIIELYNASMSGSTTTLCRLIHNDPHLLSKTSLTSFSDTPLHISALVGQLDFSKALLLQKPQLAVELDSHKRCPLHLASAEGHVDIFTPPTPIVSLSRSSAHRSHLRLTAQKPRRLTVTPLPPQVIRGRVEVVKELIITRSDSTQVMLDGGETVLHLCVKHNQLEAFKLLVESVSDKGDFLNSKDHDGGNTILQLAVMLKQVETIKYLLLVPKVKEAVDFLNNMGFTALEMLENCPKDFKSFTVRNILMDAGASIKRVNNPSPPLAIAVGHNDSVELEQSSKERCKNWLEYLKYLKYDDWVKDNHGSIMVVSTVITTITFQQAISPPGGLWQANVNDTMQGFRCSSDTPCVAGKAVLADAVDYRSYLNFMICNTLSFVASLGVTFLLISGFPIKHRVCMCLLTISLCSTLTFLAATYLIAFYMVTPDFLMYDSPKHTSFMDVCILGSVIIVVSMVLLVHLIRFLAWLSIFCVHRIVDGGDRRSEIDGGDRRSEIEGGDRRRRSMEEIEGGDRRRSREEIARGDRAGDRARRSREEIAPEIARGDRAGDRAMRSEIEG</sequence>
<dbReference type="Pfam" id="PF12796">
    <property type="entry name" value="Ank_2"/>
    <property type="match status" value="2"/>
</dbReference>
<dbReference type="Gene3D" id="1.25.40.20">
    <property type="entry name" value="Ankyrin repeat-containing domain"/>
    <property type="match status" value="2"/>
</dbReference>
<dbReference type="SMART" id="SM00248">
    <property type="entry name" value="ANK"/>
    <property type="match status" value="3"/>
</dbReference>
<evidence type="ECO:0000256" key="7">
    <source>
        <dbReference type="SAM" id="MobiDB-lite"/>
    </source>
</evidence>
<keyword evidence="2 8" id="KW-0812">Transmembrane</keyword>
<proteinExistence type="predicted"/>
<feature type="transmembrane region" description="Helical" evidence="8">
    <location>
        <begin position="374"/>
        <end position="396"/>
    </location>
</feature>
<dbReference type="EMBL" id="JAZDWU010000002">
    <property type="protein sequence ID" value="KAL0009954.1"/>
    <property type="molecule type" value="Genomic_DNA"/>
</dbReference>
<evidence type="ECO:0000256" key="1">
    <source>
        <dbReference type="ARBA" id="ARBA00004141"/>
    </source>
</evidence>
<keyword evidence="3" id="KW-0677">Repeat</keyword>
<dbReference type="InterPro" id="IPR026961">
    <property type="entry name" value="PGG_dom"/>
</dbReference>
<keyword evidence="4 8" id="KW-1133">Transmembrane helix</keyword>
<feature type="domain" description="PGG" evidence="9">
    <location>
        <begin position="307"/>
        <end position="431"/>
    </location>
</feature>
<evidence type="ECO:0000256" key="5">
    <source>
        <dbReference type="ARBA" id="ARBA00023043"/>
    </source>
</evidence>
<dbReference type="Proteomes" id="UP001459277">
    <property type="component" value="Unassembled WGS sequence"/>
</dbReference>
<protein>
    <recommendedName>
        <fullName evidence="9">PGG domain-containing protein</fullName>
    </recommendedName>
</protein>
<feature type="region of interest" description="Disordered" evidence="7">
    <location>
        <begin position="491"/>
        <end position="565"/>
    </location>
</feature>
<dbReference type="InterPro" id="IPR002110">
    <property type="entry name" value="Ankyrin_rpt"/>
</dbReference>
<accession>A0AAW2DK94</accession>
<organism evidence="10 11">
    <name type="scientific">Lithocarpus litseifolius</name>
    <dbReference type="NCBI Taxonomy" id="425828"/>
    <lineage>
        <taxon>Eukaryota</taxon>
        <taxon>Viridiplantae</taxon>
        <taxon>Streptophyta</taxon>
        <taxon>Embryophyta</taxon>
        <taxon>Tracheophyta</taxon>
        <taxon>Spermatophyta</taxon>
        <taxon>Magnoliopsida</taxon>
        <taxon>eudicotyledons</taxon>
        <taxon>Gunneridae</taxon>
        <taxon>Pentapetalae</taxon>
        <taxon>rosids</taxon>
        <taxon>fabids</taxon>
        <taxon>Fagales</taxon>
        <taxon>Fagaceae</taxon>
        <taxon>Lithocarpus</taxon>
    </lineage>
</organism>
<comment type="subcellular location">
    <subcellularLocation>
        <location evidence="1">Membrane</location>
        <topology evidence="1">Multi-pass membrane protein</topology>
    </subcellularLocation>
</comment>